<keyword evidence="2" id="KW-1185">Reference proteome</keyword>
<protein>
    <submittedName>
        <fullName evidence="1">Uncharacterized protein</fullName>
    </submittedName>
</protein>
<proteinExistence type="predicted"/>
<dbReference type="Proteomes" id="UP001160148">
    <property type="component" value="Unassembled WGS sequence"/>
</dbReference>
<evidence type="ECO:0000313" key="2">
    <source>
        <dbReference type="Proteomes" id="UP001160148"/>
    </source>
</evidence>
<organism evidence="1 2">
    <name type="scientific">Macrosiphum euphorbiae</name>
    <name type="common">potato aphid</name>
    <dbReference type="NCBI Taxonomy" id="13131"/>
    <lineage>
        <taxon>Eukaryota</taxon>
        <taxon>Metazoa</taxon>
        <taxon>Ecdysozoa</taxon>
        <taxon>Arthropoda</taxon>
        <taxon>Hexapoda</taxon>
        <taxon>Insecta</taxon>
        <taxon>Pterygota</taxon>
        <taxon>Neoptera</taxon>
        <taxon>Paraneoptera</taxon>
        <taxon>Hemiptera</taxon>
        <taxon>Sternorrhyncha</taxon>
        <taxon>Aphidomorpha</taxon>
        <taxon>Aphidoidea</taxon>
        <taxon>Aphididae</taxon>
        <taxon>Macrosiphini</taxon>
        <taxon>Macrosiphum</taxon>
    </lineage>
</organism>
<accession>A0AAV0X7Z2</accession>
<comment type="caution">
    <text evidence="1">The sequence shown here is derived from an EMBL/GenBank/DDBJ whole genome shotgun (WGS) entry which is preliminary data.</text>
</comment>
<gene>
    <name evidence="1" type="ORF">MEUPH1_LOCUS19291</name>
</gene>
<evidence type="ECO:0000313" key="1">
    <source>
        <dbReference type="EMBL" id="CAI6364469.1"/>
    </source>
</evidence>
<reference evidence="1 2" key="1">
    <citation type="submission" date="2023-01" db="EMBL/GenBank/DDBJ databases">
        <authorList>
            <person name="Whitehead M."/>
        </authorList>
    </citation>
    <scope>NUCLEOTIDE SEQUENCE [LARGE SCALE GENOMIC DNA]</scope>
</reference>
<name>A0AAV0X7Z2_9HEMI</name>
<dbReference type="EMBL" id="CARXXK010000004">
    <property type="protein sequence ID" value="CAI6364469.1"/>
    <property type="molecule type" value="Genomic_DNA"/>
</dbReference>
<sequence>MPGKERTQYNWIRFSEFKLEKEHLQSDFGKFKRLKTDIFNVKRIHKTLRFRNTKQKPNNTTWTNSSESEISNSRFQYKNSELTTHRVKRVTRNLDTVN</sequence>
<dbReference type="AlphaFoldDB" id="A0AAV0X7Z2"/>